<sequence>MNTPRAPKPSATSRVGYPFKDKDGRVISDPRAFIEALIPVQGGHYLLGAHGFFHGGIHLDRACKAYLSMEDGICCLADGEVIAYRIDSDYHDATPGGVGQGVAWRPYSTGFVLVRHRLQAPPPPTPPKPPPIEAPGTDIRDWGTHLYADRQGRQPIAWLRHGTPLIVQVGTYTPGESTLVRVTDTRDATLPREGWICRRHLALDPAAGTGLRAVLGLKDTVVTTVYHGDYVDPDKSAAYTENKAQRQRPEPLAAPVLTLYSLYMHVASRGDYGRNARWQRPSWWLQRDGSREPEAMDRVVAVSPPVPIHQGDLIGYLGEDVPARAYPIAGQPVTRRLLHLEIFSGDDLPAYLSASRRWAKENLPESERTLLLLMAGDVLQQDDGGTLTVNQRQILRAGGLESRTTDGKRWRKVMLGAAQGHATGWIEEAGRLVSPWEWPGFEIHDEVTSPDGFRHDAPDAFAEYLRGEGPRPPDTPFYQALRALVDRNRDGVFSEEELDRLLRNRHHADRITRIIARHETAWTRASMRGYAETARRIAVKLGPVAVDNVDAEAPRAEMLPWWEDVAAGVEGFPASSRVWHLHPGGVAGNFSGGSFLFTVTMLQKVFPRAHGNRLQEIASELNSNIDRFELDTALRRTHFFAQVAQEAGENLAFEEGLNYSASSLSQFAYFKRLPHEATLYGRTSAHGADQRAIADRIYANRIGNGDVASGDGWRFRGRGLKQLTGRANYRAFTAWHRRVFPSELVDFEQQPDLLATACYATRSAAYFWEGNGLHLKADDGPTSAVVDSITRVVNRYTDSYVARAKHFEDMWSKGLFK</sequence>
<dbReference type="Proteomes" id="UP001233535">
    <property type="component" value="Unassembled WGS sequence"/>
</dbReference>
<evidence type="ECO:0000313" key="2">
    <source>
        <dbReference type="Proteomes" id="UP001233535"/>
    </source>
</evidence>
<comment type="caution">
    <text evidence="1">The sequence shown here is derived from an EMBL/GenBank/DDBJ whole genome shotgun (WGS) entry which is preliminary data.</text>
</comment>
<proteinExistence type="predicted"/>
<dbReference type="InterPro" id="IPR052354">
    <property type="entry name" value="Cell_Wall_Dynamics_Protein"/>
</dbReference>
<keyword evidence="2" id="KW-1185">Reference proteome</keyword>
<dbReference type="EMBL" id="JARUHG010000004">
    <property type="protein sequence ID" value="MDR0183965.1"/>
    <property type="molecule type" value="Genomic_DNA"/>
</dbReference>
<gene>
    <name evidence="1" type="ORF">P8609_13455</name>
</gene>
<dbReference type="PANTHER" id="PTHR34408:SF1">
    <property type="entry name" value="GLYCOSYL HYDROLASE FAMILY 19 DOMAIN-CONTAINING PROTEIN HI_1415"/>
    <property type="match status" value="1"/>
</dbReference>
<dbReference type="InterPro" id="IPR023346">
    <property type="entry name" value="Lysozyme-like_dom_sf"/>
</dbReference>
<dbReference type="RefSeq" id="WP_309263098.1">
    <property type="nucleotide sequence ID" value="NZ_JARUHG010000004.1"/>
</dbReference>
<dbReference type="SUPFAM" id="SSF53955">
    <property type="entry name" value="Lysozyme-like"/>
    <property type="match status" value="1"/>
</dbReference>
<dbReference type="Gene3D" id="1.10.530.10">
    <property type="match status" value="1"/>
</dbReference>
<dbReference type="PANTHER" id="PTHR34408">
    <property type="entry name" value="FAMILY PROTEIN, PUTATIVE-RELATED"/>
    <property type="match status" value="1"/>
</dbReference>
<evidence type="ECO:0008006" key="3">
    <source>
        <dbReference type="Google" id="ProtNLM"/>
    </source>
</evidence>
<organism evidence="1 2">
    <name type="scientific">Lysobacter arvi</name>
    <dbReference type="NCBI Taxonomy" id="3038776"/>
    <lineage>
        <taxon>Bacteria</taxon>
        <taxon>Pseudomonadati</taxon>
        <taxon>Pseudomonadota</taxon>
        <taxon>Gammaproteobacteria</taxon>
        <taxon>Lysobacterales</taxon>
        <taxon>Lysobacteraceae</taxon>
        <taxon>Lysobacter</taxon>
    </lineage>
</organism>
<evidence type="ECO:0000313" key="1">
    <source>
        <dbReference type="EMBL" id="MDR0183965.1"/>
    </source>
</evidence>
<accession>A0ABU1CG75</accession>
<reference evidence="1 2" key="1">
    <citation type="submission" date="2023-04" db="EMBL/GenBank/DDBJ databases">
        <title>Lysobacter sp. strain UC isolated from soil sample.</title>
        <authorList>
            <person name="Choksket S."/>
            <person name="Harshvardhan F."/>
            <person name="Rana R."/>
            <person name="Patil P.B."/>
            <person name="Korpole S."/>
        </authorList>
    </citation>
    <scope>NUCLEOTIDE SEQUENCE [LARGE SCALE GENOMIC DNA]</scope>
    <source>
        <strain evidence="1 2">UC</strain>
    </source>
</reference>
<name>A0ABU1CG75_9GAMM</name>
<protein>
    <recommendedName>
        <fullName evidence="3">EF-hand domain-containing protein</fullName>
    </recommendedName>
</protein>